<evidence type="ECO:0000313" key="1">
    <source>
        <dbReference type="EMBL" id="MPC92371.1"/>
    </source>
</evidence>
<keyword evidence="2" id="KW-1185">Reference proteome</keyword>
<dbReference type="EMBL" id="VSRR010091014">
    <property type="protein sequence ID" value="MPC92371.1"/>
    <property type="molecule type" value="Genomic_DNA"/>
</dbReference>
<accession>A0A5B7J3E0</accession>
<dbReference type="Proteomes" id="UP000324222">
    <property type="component" value="Unassembled WGS sequence"/>
</dbReference>
<organism evidence="1 2">
    <name type="scientific">Portunus trituberculatus</name>
    <name type="common">Swimming crab</name>
    <name type="synonym">Neptunus trituberculatus</name>
    <dbReference type="NCBI Taxonomy" id="210409"/>
    <lineage>
        <taxon>Eukaryota</taxon>
        <taxon>Metazoa</taxon>
        <taxon>Ecdysozoa</taxon>
        <taxon>Arthropoda</taxon>
        <taxon>Crustacea</taxon>
        <taxon>Multicrustacea</taxon>
        <taxon>Malacostraca</taxon>
        <taxon>Eumalacostraca</taxon>
        <taxon>Eucarida</taxon>
        <taxon>Decapoda</taxon>
        <taxon>Pleocyemata</taxon>
        <taxon>Brachyura</taxon>
        <taxon>Eubrachyura</taxon>
        <taxon>Portunoidea</taxon>
        <taxon>Portunidae</taxon>
        <taxon>Portuninae</taxon>
        <taxon>Portunus</taxon>
    </lineage>
</organism>
<name>A0A5B7J3E0_PORTR</name>
<sequence>MVTKGTRVAVPLRCKRVGGEGQDGGRTRMRERMCGRCGGGRLTEAGYPWHPDTHRHIPQEMREEQRKIEKEKE</sequence>
<evidence type="ECO:0000313" key="2">
    <source>
        <dbReference type="Proteomes" id="UP000324222"/>
    </source>
</evidence>
<comment type="caution">
    <text evidence="1">The sequence shown here is derived from an EMBL/GenBank/DDBJ whole genome shotgun (WGS) entry which is preliminary data.</text>
</comment>
<protein>
    <submittedName>
        <fullName evidence="1">Uncharacterized protein</fullName>
    </submittedName>
</protein>
<dbReference type="AlphaFoldDB" id="A0A5B7J3E0"/>
<reference evidence="1 2" key="1">
    <citation type="submission" date="2019-05" db="EMBL/GenBank/DDBJ databases">
        <title>Another draft genome of Portunus trituberculatus and its Hox gene families provides insights of decapod evolution.</title>
        <authorList>
            <person name="Jeong J.-H."/>
            <person name="Song I."/>
            <person name="Kim S."/>
            <person name="Choi T."/>
            <person name="Kim D."/>
            <person name="Ryu S."/>
            <person name="Kim W."/>
        </authorList>
    </citation>
    <scope>NUCLEOTIDE SEQUENCE [LARGE SCALE GENOMIC DNA]</scope>
    <source>
        <tissue evidence="1">Muscle</tissue>
    </source>
</reference>
<gene>
    <name evidence="1" type="ORF">E2C01_087457</name>
</gene>
<proteinExistence type="predicted"/>